<proteinExistence type="predicted"/>
<dbReference type="RefSeq" id="XP_030996975.1">
    <property type="nucleotide sequence ID" value="XM_031138963.1"/>
</dbReference>
<feature type="region of interest" description="Disordered" evidence="7">
    <location>
        <begin position="44"/>
        <end position="79"/>
    </location>
</feature>
<feature type="compositionally biased region" description="Low complexity" evidence="7">
    <location>
        <begin position="968"/>
        <end position="1003"/>
    </location>
</feature>
<comment type="subcellular location">
    <subcellularLocation>
        <location evidence="1">Membrane</location>
        <topology evidence="1">Single-pass membrane protein</topology>
    </subcellularLocation>
</comment>
<feature type="region of interest" description="Disordered" evidence="7">
    <location>
        <begin position="880"/>
        <end position="1275"/>
    </location>
</feature>
<dbReference type="PROSITE" id="PS51212">
    <property type="entry name" value="WSC"/>
    <property type="match status" value="1"/>
</dbReference>
<protein>
    <recommendedName>
        <fullName evidence="8">WSC domain-containing protein</fullName>
    </recommendedName>
</protein>
<feature type="compositionally biased region" description="Pro residues" evidence="7">
    <location>
        <begin position="1069"/>
        <end position="1086"/>
    </location>
</feature>
<feature type="compositionally biased region" description="Gly residues" evidence="7">
    <location>
        <begin position="933"/>
        <end position="946"/>
    </location>
</feature>
<sequence length="1275" mass="124974">MAFSQVLDFEHLRGRRRMALTGLACFSLVLLVFSAATLRFSSPGSVAPRPHLHGKRGVDVSPAQPSDNTQDTNDTNRLGIPGLPVIPGVLSAVFGSNPAPTTLATVPLPTTVPQVIPPDVVPVPTDAASPASPGSSPASVGLLGGLLGSLTQVVNNVIGPDGILGKAKDAVADIIDLPSDLPLISDGNLVNNLINEAAEALQSAAPVAVVDAVLGQVTAIAADAADQLNSVVGGVADAVGDGLLAPLPLPDIHGVLDEATKVLGAVITAVESAVTGVTDVVGDVLPVDLPPLDLTNILDSANDLIGGVVNQAENLFCPVESILDNGLVTTLLGPCGGNQNAPAASSTLPPVATLPVSLTLGSVVQPSTTSVIVTTLDVTVKPSVALPAFSSASLASLSSSLASLSAALSSFVSAPKSLTPVLVLPSSTQIIPTDVPASSSGQGPAASEPSVLPQQASPSMPSVPIVNSAPGAGGGTVSASNTILPIPLPSSALSELSKQPANLPILPTMASDASPALPYGGTVTQVQTTTVISVVTSCDQQSLPTNPLAGPCPGKGYSCDSCPDGWFCPPQQTPARSAPCGYGWPCPDCPGGWFCVPAPSAAAQPNAMCPGHGMPPLEGASGFMSLNHPMITATVTVTASPPPPPPAPPRPSINVNGWNYAGCYLDREARALKGDNQLTTGPEGMSNAMCIDFCNARGFSVSGTEYGSQCFCGNALVDSWLIDDSKCNMTCSGDSNDICGGPWALAIYGPTGQPAMSQGPILAFTLTEPPPGVAETSLHTGGMRQTVMQVTTPIFVFPAPAPVSSTPGSCMTSPPQLPPGDASAVVSSLSSVITSVQQEASSIVSSELDKASSIVQTVESIVNSDLSIIASHISSIQTAAPSALGGQPPVPNPFTIPNGQGGPGPVIPSGLGSAPAPSNAQPTPGNLPSPPSGAGGPPGSPPNGGGVPPPTPNPSPSPANLPPPGLPNPSNLPGQPNAGNPPGSPSTGTPPASPSSPEGGSVPNLPQPPAGPPSTVPNGGANPPGVPGNPGNPGNPASPGNPGNPASPGNPGSPGGGETPPGSPNGSGNPPPSPPAVGPPGSPTTPPNAGGNPPAPPASPPATGPGGPGGGNPPPVPSQPGIASGSAAPVAPPPPPGPNSPTNPGGNVPPPGEPAPPSAPGQGPPNGAIPPAQSPPASPKTIGPPVAPNGGSLGPSQPAAPPAPANTGPAAPPSSPPAPATPPSGPSPAGPPAAPPPSQQTFPPDYGKPPSHRRWFDWAHSGFHRRRMATAGQRR</sequence>
<dbReference type="PANTHER" id="PTHR24269">
    <property type="entry name" value="KREMEN PROTEIN"/>
    <property type="match status" value="1"/>
</dbReference>
<evidence type="ECO:0000259" key="8">
    <source>
        <dbReference type="PROSITE" id="PS51212"/>
    </source>
</evidence>
<feature type="region of interest" description="Disordered" evidence="7">
    <location>
        <begin position="433"/>
        <end position="468"/>
    </location>
</feature>
<dbReference type="InterPro" id="IPR051836">
    <property type="entry name" value="Kremen_rcpt"/>
</dbReference>
<feature type="compositionally biased region" description="Low complexity" evidence="7">
    <location>
        <begin position="436"/>
        <end position="450"/>
    </location>
</feature>
<feature type="compositionally biased region" description="Basic residues" evidence="7">
    <location>
        <begin position="1262"/>
        <end position="1275"/>
    </location>
</feature>
<evidence type="ECO:0000256" key="5">
    <source>
        <dbReference type="ARBA" id="ARBA00023136"/>
    </source>
</evidence>
<dbReference type="AlphaFoldDB" id="A0A507B9H7"/>
<keyword evidence="4" id="KW-1133">Transmembrane helix</keyword>
<evidence type="ECO:0000256" key="2">
    <source>
        <dbReference type="ARBA" id="ARBA00022692"/>
    </source>
</evidence>
<feature type="compositionally biased region" description="Polar residues" evidence="7">
    <location>
        <begin position="63"/>
        <end position="76"/>
    </location>
</feature>
<feature type="compositionally biased region" description="Pro residues" evidence="7">
    <location>
        <begin position="947"/>
        <end position="967"/>
    </location>
</feature>
<keyword evidence="10" id="KW-1185">Reference proteome</keyword>
<gene>
    <name evidence="9" type="ORF">E0L32_004541</name>
</gene>
<accession>A0A507B9H7</accession>
<evidence type="ECO:0000256" key="1">
    <source>
        <dbReference type="ARBA" id="ARBA00004167"/>
    </source>
</evidence>
<keyword evidence="2" id="KW-0812">Transmembrane</keyword>
<evidence type="ECO:0000256" key="3">
    <source>
        <dbReference type="ARBA" id="ARBA00022729"/>
    </source>
</evidence>
<evidence type="ECO:0000256" key="6">
    <source>
        <dbReference type="ARBA" id="ARBA00023180"/>
    </source>
</evidence>
<dbReference type="OrthoDB" id="2019572at2759"/>
<feature type="compositionally biased region" description="Pro residues" evidence="7">
    <location>
        <begin position="1198"/>
        <end position="1238"/>
    </location>
</feature>
<feature type="compositionally biased region" description="Pro residues" evidence="7">
    <location>
        <begin position="1005"/>
        <end position="1015"/>
    </location>
</feature>
<comment type="caution">
    <text evidence="9">The sequence shown here is derived from an EMBL/GenBank/DDBJ whole genome shotgun (WGS) entry which is preliminary data.</text>
</comment>
<dbReference type="PANTHER" id="PTHR24269:SF16">
    <property type="entry name" value="PROTEIN SLG1"/>
    <property type="match status" value="1"/>
</dbReference>
<feature type="compositionally biased region" description="Pro residues" evidence="7">
    <location>
        <begin position="1130"/>
        <end position="1163"/>
    </location>
</feature>
<keyword evidence="5" id="KW-0472">Membrane</keyword>
<evidence type="ECO:0000256" key="7">
    <source>
        <dbReference type="SAM" id="MobiDB-lite"/>
    </source>
</evidence>
<organism evidence="9 10">
    <name type="scientific">Thyridium curvatum</name>
    <dbReference type="NCBI Taxonomy" id="1093900"/>
    <lineage>
        <taxon>Eukaryota</taxon>
        <taxon>Fungi</taxon>
        <taxon>Dikarya</taxon>
        <taxon>Ascomycota</taxon>
        <taxon>Pezizomycotina</taxon>
        <taxon>Sordariomycetes</taxon>
        <taxon>Sordariomycetidae</taxon>
        <taxon>Thyridiales</taxon>
        <taxon>Thyridiaceae</taxon>
        <taxon>Thyridium</taxon>
    </lineage>
</organism>
<keyword evidence="6" id="KW-0325">Glycoprotein</keyword>
<dbReference type="InParanoid" id="A0A507B9H7"/>
<evidence type="ECO:0000313" key="10">
    <source>
        <dbReference type="Proteomes" id="UP000319257"/>
    </source>
</evidence>
<reference evidence="9 10" key="1">
    <citation type="submission" date="2019-06" db="EMBL/GenBank/DDBJ databases">
        <title>Draft genome sequence of the filamentous fungus Phialemoniopsis curvata isolated from diesel fuel.</title>
        <authorList>
            <person name="Varaljay V.A."/>
            <person name="Lyon W.J."/>
            <person name="Crouch A.L."/>
            <person name="Drake C.E."/>
            <person name="Hollomon J.M."/>
            <person name="Nadeau L.J."/>
            <person name="Nunn H.S."/>
            <person name="Stevenson B.S."/>
            <person name="Bojanowski C.L."/>
            <person name="Crookes-Goodson W.J."/>
        </authorList>
    </citation>
    <scope>NUCLEOTIDE SEQUENCE [LARGE SCALE GENOMIC DNA]</scope>
    <source>
        <strain evidence="9 10">D216</strain>
    </source>
</reference>
<dbReference type="Pfam" id="PF01822">
    <property type="entry name" value="WSC"/>
    <property type="match status" value="1"/>
</dbReference>
<feature type="compositionally biased region" description="Low complexity" evidence="7">
    <location>
        <begin position="1119"/>
        <end position="1129"/>
    </location>
</feature>
<feature type="compositionally biased region" description="Low complexity" evidence="7">
    <location>
        <begin position="1032"/>
        <end position="1050"/>
    </location>
</feature>
<dbReference type="Proteomes" id="UP000319257">
    <property type="component" value="Unassembled WGS sequence"/>
</dbReference>
<evidence type="ECO:0000256" key="4">
    <source>
        <dbReference type="ARBA" id="ARBA00022989"/>
    </source>
</evidence>
<keyword evidence="3" id="KW-0732">Signal</keyword>
<dbReference type="EMBL" id="SKBQ01000022">
    <property type="protein sequence ID" value="TPX15264.1"/>
    <property type="molecule type" value="Genomic_DNA"/>
</dbReference>
<dbReference type="SMART" id="SM00321">
    <property type="entry name" value="WSC"/>
    <property type="match status" value="1"/>
</dbReference>
<dbReference type="InterPro" id="IPR002889">
    <property type="entry name" value="WSC_carb-bd"/>
</dbReference>
<dbReference type="STRING" id="1093900.A0A507B9H7"/>
<name>A0A507B9H7_9PEZI</name>
<feature type="domain" description="WSC" evidence="8">
    <location>
        <begin position="657"/>
        <end position="751"/>
    </location>
</feature>
<feature type="compositionally biased region" description="Pro residues" evidence="7">
    <location>
        <begin position="1093"/>
        <end position="1103"/>
    </location>
</feature>
<dbReference type="GO" id="GO:0005886">
    <property type="term" value="C:plasma membrane"/>
    <property type="evidence" value="ECO:0007669"/>
    <property type="project" value="TreeGrafter"/>
</dbReference>
<evidence type="ECO:0000313" key="9">
    <source>
        <dbReference type="EMBL" id="TPX15264.1"/>
    </source>
</evidence>
<dbReference type="GeneID" id="41971988"/>